<gene>
    <name evidence="2" type="ORF">E6K81_04955</name>
</gene>
<evidence type="ECO:0000256" key="1">
    <source>
        <dbReference type="SAM" id="MobiDB-lite"/>
    </source>
</evidence>
<evidence type="ECO:0000313" key="2">
    <source>
        <dbReference type="EMBL" id="TMQ73327.1"/>
    </source>
</evidence>
<evidence type="ECO:0000313" key="3">
    <source>
        <dbReference type="Proteomes" id="UP000319771"/>
    </source>
</evidence>
<accession>A0A538UBW4</accession>
<protein>
    <submittedName>
        <fullName evidence="2">Uncharacterized protein</fullName>
    </submittedName>
</protein>
<dbReference type="Proteomes" id="UP000319771">
    <property type="component" value="Unassembled WGS sequence"/>
</dbReference>
<dbReference type="AlphaFoldDB" id="A0A538UBW4"/>
<feature type="compositionally biased region" description="Basic and acidic residues" evidence="1">
    <location>
        <begin position="24"/>
        <end position="38"/>
    </location>
</feature>
<comment type="caution">
    <text evidence="2">The sequence shown here is derived from an EMBL/GenBank/DDBJ whole genome shotgun (WGS) entry which is preliminary data.</text>
</comment>
<organism evidence="2 3">
    <name type="scientific">Eiseniibacteriota bacterium</name>
    <dbReference type="NCBI Taxonomy" id="2212470"/>
    <lineage>
        <taxon>Bacteria</taxon>
        <taxon>Candidatus Eiseniibacteriota</taxon>
    </lineage>
</organism>
<reference evidence="2 3" key="1">
    <citation type="journal article" date="2019" name="Nat. Microbiol.">
        <title>Mediterranean grassland soil C-N compound turnover is dependent on rainfall and depth, and is mediated by genomically divergent microorganisms.</title>
        <authorList>
            <person name="Diamond S."/>
            <person name="Andeer P.F."/>
            <person name="Li Z."/>
            <person name="Crits-Christoph A."/>
            <person name="Burstein D."/>
            <person name="Anantharaman K."/>
            <person name="Lane K.R."/>
            <person name="Thomas B.C."/>
            <person name="Pan C."/>
            <person name="Northen T.R."/>
            <person name="Banfield J.F."/>
        </authorList>
    </citation>
    <scope>NUCLEOTIDE SEQUENCE [LARGE SCALE GENOMIC DNA]</scope>
    <source>
        <strain evidence="2">WS_11</strain>
    </source>
</reference>
<sequence>MIRPGPYDAGVERPAFGRSRAVEFDAEAEHQRNERGAENEAIPARLSGHGSRITRRVQTANLGVGHPARA</sequence>
<dbReference type="EMBL" id="VBPB01000073">
    <property type="protein sequence ID" value="TMQ73327.1"/>
    <property type="molecule type" value="Genomic_DNA"/>
</dbReference>
<name>A0A538UBW4_UNCEI</name>
<proteinExistence type="predicted"/>
<feature type="region of interest" description="Disordered" evidence="1">
    <location>
        <begin position="24"/>
        <end position="70"/>
    </location>
</feature>